<sequence>MTATPALLPVPSRQRPETEYLPEADRGLLDMLRRTAARCRAAPREDLFRACALLGADPSSSAPTYAEALFRTLDQGIDRPANIFKPGCPGLSFDERWLIALISAFRRGDEASATFLTERRLAKASRRSIGFLARGLARGLDSV</sequence>
<protein>
    <submittedName>
        <fullName evidence="1">Uncharacterized protein</fullName>
    </submittedName>
</protein>
<dbReference type="Proteomes" id="UP000193570">
    <property type="component" value="Unassembled WGS sequence"/>
</dbReference>
<dbReference type="OrthoDB" id="7854136at2"/>
<proteinExistence type="predicted"/>
<organism evidence="1 2">
    <name type="scientific">Roseivivax jejudonensis</name>
    <dbReference type="NCBI Taxonomy" id="1529041"/>
    <lineage>
        <taxon>Bacteria</taxon>
        <taxon>Pseudomonadati</taxon>
        <taxon>Pseudomonadota</taxon>
        <taxon>Alphaproteobacteria</taxon>
        <taxon>Rhodobacterales</taxon>
        <taxon>Roseobacteraceae</taxon>
        <taxon>Roseivivax</taxon>
    </lineage>
</organism>
<dbReference type="AlphaFoldDB" id="A0A1X6YKH1"/>
<evidence type="ECO:0000313" key="2">
    <source>
        <dbReference type="Proteomes" id="UP000193570"/>
    </source>
</evidence>
<gene>
    <name evidence="1" type="ORF">ROJ8625_00986</name>
</gene>
<dbReference type="EMBL" id="FWFK01000001">
    <property type="protein sequence ID" value="SLN24071.1"/>
    <property type="molecule type" value="Genomic_DNA"/>
</dbReference>
<name>A0A1X6YKH1_9RHOB</name>
<dbReference type="RefSeq" id="WP_085790684.1">
    <property type="nucleotide sequence ID" value="NZ_FWFK01000001.1"/>
</dbReference>
<evidence type="ECO:0000313" key="1">
    <source>
        <dbReference type="EMBL" id="SLN24071.1"/>
    </source>
</evidence>
<keyword evidence="2" id="KW-1185">Reference proteome</keyword>
<reference evidence="1 2" key="1">
    <citation type="submission" date="2017-03" db="EMBL/GenBank/DDBJ databases">
        <authorList>
            <person name="Afonso C.L."/>
            <person name="Miller P.J."/>
            <person name="Scott M.A."/>
            <person name="Spackman E."/>
            <person name="Goraichik I."/>
            <person name="Dimitrov K.M."/>
            <person name="Suarez D.L."/>
            <person name="Swayne D.E."/>
        </authorList>
    </citation>
    <scope>NUCLEOTIDE SEQUENCE [LARGE SCALE GENOMIC DNA]</scope>
    <source>
        <strain evidence="1 2">CECT 8625</strain>
    </source>
</reference>
<accession>A0A1X6YKH1</accession>